<dbReference type="Proteomes" id="UP000005963">
    <property type="component" value="Unassembled WGS sequence"/>
</dbReference>
<dbReference type="InterPro" id="IPR017871">
    <property type="entry name" value="ABC_transporter-like_CS"/>
</dbReference>
<feature type="domain" description="ABC transporter" evidence="1">
    <location>
        <begin position="3"/>
        <end position="170"/>
    </location>
</feature>
<reference evidence="2 3" key="1">
    <citation type="submission" date="2012-01" db="EMBL/GenBank/DDBJ databases">
        <title>The Genome Sequence of Megamonas funiformis YIT 11815.</title>
        <authorList>
            <consortium name="The Broad Institute Genome Sequencing Platform"/>
            <person name="Earl A."/>
            <person name="Ward D."/>
            <person name="Feldgarden M."/>
            <person name="Gevers D."/>
            <person name="Morotomi M."/>
            <person name="Young S.K."/>
            <person name="Zeng Q."/>
            <person name="Gargeya S."/>
            <person name="Fitzgerald M."/>
            <person name="Haas B."/>
            <person name="Abouelleil A."/>
            <person name="Alvarado L."/>
            <person name="Arachchi H.M."/>
            <person name="Berlin A."/>
            <person name="Chapman S.B."/>
            <person name="Gearin G."/>
            <person name="Goldberg J."/>
            <person name="Griggs A."/>
            <person name="Gujja S."/>
            <person name="Hansen M."/>
            <person name="Heiman D."/>
            <person name="Howarth C."/>
            <person name="Larimer J."/>
            <person name="Lui A."/>
            <person name="MacDonald P.J.P."/>
            <person name="McCowen C."/>
            <person name="Montmayeur A."/>
            <person name="Murphy C."/>
            <person name="Neiman D."/>
            <person name="Pearson M."/>
            <person name="Priest M."/>
            <person name="Roberts A."/>
            <person name="Saif S."/>
            <person name="Shea T."/>
            <person name="Sisk P."/>
            <person name="Stolte C."/>
            <person name="Sykes S."/>
            <person name="Wortman J."/>
            <person name="Nusbaum C."/>
            <person name="Birren B."/>
        </authorList>
    </citation>
    <scope>NUCLEOTIDE SEQUENCE [LARGE SCALE GENOMIC DNA]</scope>
    <source>
        <strain evidence="2 3">YIT 11815</strain>
    </source>
</reference>
<dbReference type="EMBL" id="ADMB01000010">
    <property type="protein sequence ID" value="EHR39047.1"/>
    <property type="molecule type" value="Genomic_DNA"/>
</dbReference>
<dbReference type="PANTHER" id="PTHR42794:SF2">
    <property type="entry name" value="ABC TRANSPORTER ATP-BINDING PROTEIN"/>
    <property type="match status" value="1"/>
</dbReference>
<name>A0ABP2NMP6_9FIRM</name>
<proteinExistence type="predicted"/>
<accession>A0ABP2NMP6</accession>
<dbReference type="RefSeq" id="WP_008537427.1">
    <property type="nucleotide sequence ID" value="NZ_JH601090.1"/>
</dbReference>
<dbReference type="PROSITE" id="PS50893">
    <property type="entry name" value="ABC_TRANSPORTER_2"/>
    <property type="match status" value="1"/>
</dbReference>
<dbReference type="InterPro" id="IPR027417">
    <property type="entry name" value="P-loop_NTPase"/>
</dbReference>
<gene>
    <name evidence="2" type="ORF">HMPREF9454_00242</name>
</gene>
<dbReference type="Gene3D" id="3.40.50.300">
    <property type="entry name" value="P-loop containing nucleotide triphosphate hydrolases"/>
    <property type="match status" value="1"/>
</dbReference>
<dbReference type="SUPFAM" id="SSF52540">
    <property type="entry name" value="P-loop containing nucleoside triphosphate hydrolases"/>
    <property type="match status" value="1"/>
</dbReference>
<dbReference type="Pfam" id="PF00005">
    <property type="entry name" value="ABC_tran"/>
    <property type="match status" value="1"/>
</dbReference>
<dbReference type="PROSITE" id="PS00211">
    <property type="entry name" value="ABC_TRANSPORTER_1"/>
    <property type="match status" value="1"/>
</dbReference>
<evidence type="ECO:0000313" key="2">
    <source>
        <dbReference type="EMBL" id="EHR39047.1"/>
    </source>
</evidence>
<feature type="non-terminal residue" evidence="2">
    <location>
        <position position="170"/>
    </location>
</feature>
<keyword evidence="3" id="KW-1185">Reference proteome</keyword>
<evidence type="ECO:0000313" key="3">
    <source>
        <dbReference type="Proteomes" id="UP000005963"/>
    </source>
</evidence>
<dbReference type="PANTHER" id="PTHR42794">
    <property type="entry name" value="HEMIN IMPORT ATP-BINDING PROTEIN HMUV"/>
    <property type="match status" value="1"/>
</dbReference>
<sequence>MEIISEQVKKFIGNKEILKGINIDVKNKEFLGIIGPNGSGKSTFLKCIYRILKPSEGKILFNGKNIDELSFRQTALDLAVVAQHNFYNFDFKVLDVVLMGRSPHKKILERDNEIDYKIARNALEKVGLKDFVERNFTTLSGGEQQRVILARALTQETECLVLDEPTNHLD</sequence>
<dbReference type="InterPro" id="IPR003439">
    <property type="entry name" value="ABC_transporter-like_ATP-bd"/>
</dbReference>
<comment type="caution">
    <text evidence="2">The sequence shown here is derived from an EMBL/GenBank/DDBJ whole genome shotgun (WGS) entry which is preliminary data.</text>
</comment>
<protein>
    <recommendedName>
        <fullName evidence="1">ABC transporter domain-containing protein</fullName>
    </recommendedName>
</protein>
<evidence type="ECO:0000259" key="1">
    <source>
        <dbReference type="PROSITE" id="PS50893"/>
    </source>
</evidence>
<organism evidence="2 3">
    <name type="scientific">Megamonas funiformis YIT 11815</name>
    <dbReference type="NCBI Taxonomy" id="742816"/>
    <lineage>
        <taxon>Bacteria</taxon>
        <taxon>Bacillati</taxon>
        <taxon>Bacillota</taxon>
        <taxon>Negativicutes</taxon>
        <taxon>Selenomonadales</taxon>
        <taxon>Selenomonadaceae</taxon>
        <taxon>Megamonas</taxon>
    </lineage>
</organism>